<dbReference type="AlphaFoldDB" id="A0A0D9ZII7"/>
<accession>A0A0D9ZII7</accession>
<evidence type="ECO:0000313" key="1">
    <source>
        <dbReference type="EnsemblPlants" id="OGLUM04G06380.1"/>
    </source>
</evidence>
<dbReference type="Proteomes" id="UP000026961">
    <property type="component" value="Chromosome 4"/>
</dbReference>
<reference evidence="1" key="2">
    <citation type="submission" date="2018-05" db="EMBL/GenBank/DDBJ databases">
        <title>OgluRS3 (Oryza glumaepatula Reference Sequence Version 3).</title>
        <authorList>
            <person name="Zhang J."/>
            <person name="Kudrna D."/>
            <person name="Lee S."/>
            <person name="Talag J."/>
            <person name="Welchert J."/>
            <person name="Wing R.A."/>
        </authorList>
    </citation>
    <scope>NUCLEOTIDE SEQUENCE [LARGE SCALE GENOMIC DNA]</scope>
</reference>
<sequence length="81" mass="8689">MATMLGMVEAVGGEGKKERRVLPSLLPSLGTPRLEGLAYGQKGEEEKEEVPRSWSVTLLPPVATRLCQRAPPPTAATCLCQ</sequence>
<keyword evidence="2" id="KW-1185">Reference proteome</keyword>
<dbReference type="Gramene" id="OGLUM04G06380.1">
    <property type="protein sequence ID" value="OGLUM04G06380.1"/>
    <property type="gene ID" value="OGLUM04G06380"/>
</dbReference>
<reference evidence="1" key="1">
    <citation type="submission" date="2015-04" db="UniProtKB">
        <authorList>
            <consortium name="EnsemblPlants"/>
        </authorList>
    </citation>
    <scope>IDENTIFICATION</scope>
</reference>
<proteinExistence type="predicted"/>
<dbReference type="EnsemblPlants" id="OGLUM04G06380.1">
    <property type="protein sequence ID" value="OGLUM04G06380.1"/>
    <property type="gene ID" value="OGLUM04G06380"/>
</dbReference>
<dbReference type="HOGENOM" id="CLU_2577737_0_0_1"/>
<name>A0A0D9ZII7_9ORYZ</name>
<evidence type="ECO:0000313" key="2">
    <source>
        <dbReference type="Proteomes" id="UP000026961"/>
    </source>
</evidence>
<protein>
    <submittedName>
        <fullName evidence="1">Uncharacterized protein</fullName>
    </submittedName>
</protein>
<organism evidence="1">
    <name type="scientific">Oryza glumipatula</name>
    <dbReference type="NCBI Taxonomy" id="40148"/>
    <lineage>
        <taxon>Eukaryota</taxon>
        <taxon>Viridiplantae</taxon>
        <taxon>Streptophyta</taxon>
        <taxon>Embryophyta</taxon>
        <taxon>Tracheophyta</taxon>
        <taxon>Spermatophyta</taxon>
        <taxon>Magnoliopsida</taxon>
        <taxon>Liliopsida</taxon>
        <taxon>Poales</taxon>
        <taxon>Poaceae</taxon>
        <taxon>BOP clade</taxon>
        <taxon>Oryzoideae</taxon>
        <taxon>Oryzeae</taxon>
        <taxon>Oryzinae</taxon>
        <taxon>Oryza</taxon>
    </lineage>
</organism>